<name>A0A4R3N6F3_9GAMM</name>
<dbReference type="Gene3D" id="3.30.160.150">
    <property type="entry name" value="Lipoprotein like domain"/>
    <property type="match status" value="1"/>
</dbReference>
<keyword evidence="7" id="KW-1133">Transmembrane helix</keyword>
<evidence type="ECO:0000313" key="8">
    <source>
        <dbReference type="EMBL" id="TCT22673.1"/>
    </source>
</evidence>
<dbReference type="GO" id="GO:0015920">
    <property type="term" value="P:lipopolysaccharide transport"/>
    <property type="evidence" value="ECO:0007669"/>
    <property type="project" value="TreeGrafter"/>
</dbReference>
<dbReference type="GO" id="GO:1990351">
    <property type="term" value="C:transporter complex"/>
    <property type="evidence" value="ECO:0007669"/>
    <property type="project" value="TreeGrafter"/>
</dbReference>
<proteinExistence type="inferred from homology"/>
<protein>
    <recommendedName>
        <fullName evidence="6">LPS-assembly lipoprotein LptE</fullName>
    </recommendedName>
</protein>
<evidence type="ECO:0000256" key="4">
    <source>
        <dbReference type="ARBA" id="ARBA00023237"/>
    </source>
</evidence>
<dbReference type="InterPro" id="IPR007485">
    <property type="entry name" value="LPS_assembly_LptE"/>
</dbReference>
<dbReference type="EMBL" id="SMAO01000002">
    <property type="protein sequence ID" value="TCT22673.1"/>
    <property type="molecule type" value="Genomic_DNA"/>
</dbReference>
<sequence>MNRFANNQLKNPVKSYRSGVPLGSVTGVLFLMSVLTMLTGCGFHLRGSLEIPPSLNPVFIQAPAGSPVRQAFDDRLAGSDVRLAASPAEARLIVRILSEERSSRVVAVDANGKTLAYELHYLVQFDAVGPDGVQRVSRQSMDLIRNFDNPDVEVLGKQLEEELIYQDFAADAADRILMRLRAALIAS</sequence>
<comment type="similarity">
    <text evidence="6">Belongs to the LptE lipoprotein family.</text>
</comment>
<dbReference type="PANTHER" id="PTHR38098:SF1">
    <property type="entry name" value="LPS-ASSEMBLY LIPOPROTEIN LPTE"/>
    <property type="match status" value="1"/>
</dbReference>
<comment type="function">
    <text evidence="6">Together with LptD, is involved in the assembly of lipopolysaccharide (LPS) at the surface of the outer membrane. Required for the proper assembly of LptD. Binds LPS and may serve as the LPS recognition site at the outer membrane.</text>
</comment>
<evidence type="ECO:0000256" key="2">
    <source>
        <dbReference type="ARBA" id="ARBA00023136"/>
    </source>
</evidence>
<keyword evidence="2 6" id="KW-0472">Membrane</keyword>
<keyword evidence="7" id="KW-0812">Transmembrane</keyword>
<keyword evidence="9" id="KW-1185">Reference proteome</keyword>
<comment type="subunit">
    <text evidence="6">Component of the lipopolysaccharide transport and assembly complex. Interacts with LptD.</text>
</comment>
<dbReference type="Proteomes" id="UP000295717">
    <property type="component" value="Unassembled WGS sequence"/>
</dbReference>
<dbReference type="GO" id="GO:0043165">
    <property type="term" value="P:Gram-negative-bacterium-type cell outer membrane assembly"/>
    <property type="evidence" value="ECO:0007669"/>
    <property type="project" value="UniProtKB-UniRule"/>
</dbReference>
<dbReference type="GO" id="GO:0009279">
    <property type="term" value="C:cell outer membrane"/>
    <property type="evidence" value="ECO:0007669"/>
    <property type="project" value="UniProtKB-UniRule"/>
</dbReference>
<dbReference type="PANTHER" id="PTHR38098">
    <property type="entry name" value="LPS-ASSEMBLY LIPOPROTEIN LPTE"/>
    <property type="match status" value="1"/>
</dbReference>
<dbReference type="Pfam" id="PF04390">
    <property type="entry name" value="LptE"/>
    <property type="match status" value="1"/>
</dbReference>
<reference evidence="8 9" key="1">
    <citation type="submission" date="2019-03" db="EMBL/GenBank/DDBJ databases">
        <title>Genomic Encyclopedia of Type Strains, Phase IV (KMG-IV): sequencing the most valuable type-strain genomes for metagenomic binning, comparative biology and taxonomic classification.</title>
        <authorList>
            <person name="Goeker M."/>
        </authorList>
    </citation>
    <scope>NUCLEOTIDE SEQUENCE [LARGE SCALE GENOMIC DNA]</scope>
    <source>
        <strain evidence="8 9">DSM 13587</strain>
    </source>
</reference>
<keyword evidence="1" id="KW-0732">Signal</keyword>
<dbReference type="HAMAP" id="MF_01186">
    <property type="entry name" value="LPS_assembly_LptE"/>
    <property type="match status" value="1"/>
</dbReference>
<organism evidence="8 9">
    <name type="scientific">Thiobaca trueperi</name>
    <dbReference type="NCBI Taxonomy" id="127458"/>
    <lineage>
        <taxon>Bacteria</taxon>
        <taxon>Pseudomonadati</taxon>
        <taxon>Pseudomonadota</taxon>
        <taxon>Gammaproteobacteria</taxon>
        <taxon>Chromatiales</taxon>
        <taxon>Chromatiaceae</taxon>
        <taxon>Thiobaca</taxon>
    </lineage>
</organism>
<evidence type="ECO:0000256" key="3">
    <source>
        <dbReference type="ARBA" id="ARBA00023139"/>
    </source>
</evidence>
<keyword evidence="4 6" id="KW-0998">Cell outer membrane</keyword>
<evidence type="ECO:0000313" key="9">
    <source>
        <dbReference type="Proteomes" id="UP000295717"/>
    </source>
</evidence>
<evidence type="ECO:0000256" key="1">
    <source>
        <dbReference type="ARBA" id="ARBA00022729"/>
    </source>
</evidence>
<dbReference type="GO" id="GO:0001530">
    <property type="term" value="F:lipopolysaccharide binding"/>
    <property type="evidence" value="ECO:0007669"/>
    <property type="project" value="TreeGrafter"/>
</dbReference>
<comment type="caution">
    <text evidence="8">The sequence shown here is derived from an EMBL/GenBank/DDBJ whole genome shotgun (WGS) entry which is preliminary data.</text>
</comment>
<evidence type="ECO:0000256" key="5">
    <source>
        <dbReference type="ARBA" id="ARBA00023288"/>
    </source>
</evidence>
<feature type="transmembrane region" description="Helical" evidence="7">
    <location>
        <begin position="20"/>
        <end position="45"/>
    </location>
</feature>
<keyword evidence="3" id="KW-0564">Palmitate</keyword>
<dbReference type="AlphaFoldDB" id="A0A4R3N6F3"/>
<accession>A0A4R3N6F3</accession>
<keyword evidence="5 8" id="KW-0449">Lipoprotein</keyword>
<evidence type="ECO:0000256" key="7">
    <source>
        <dbReference type="SAM" id="Phobius"/>
    </source>
</evidence>
<gene>
    <name evidence="6" type="primary">lptE</name>
    <name evidence="8" type="ORF">EDC35_1023</name>
</gene>
<evidence type="ECO:0000256" key="6">
    <source>
        <dbReference type="HAMAP-Rule" id="MF_01186"/>
    </source>
</evidence>